<dbReference type="EMBL" id="JAAMPT010000207">
    <property type="protein sequence ID" value="NMH25494.1"/>
    <property type="molecule type" value="Genomic_DNA"/>
</dbReference>
<dbReference type="Pfam" id="PF24595">
    <property type="entry name" value="DUF7619"/>
    <property type="match status" value="1"/>
</dbReference>
<dbReference type="InterPro" id="IPR026444">
    <property type="entry name" value="Secre_tail"/>
</dbReference>
<proteinExistence type="predicted"/>
<dbReference type="Pfam" id="PF00041">
    <property type="entry name" value="fn3"/>
    <property type="match status" value="1"/>
</dbReference>
<dbReference type="Gene3D" id="2.60.40.10">
    <property type="entry name" value="Immunoglobulins"/>
    <property type="match status" value="1"/>
</dbReference>
<evidence type="ECO:0000256" key="2">
    <source>
        <dbReference type="SAM" id="SignalP"/>
    </source>
</evidence>
<organism evidence="4 5">
    <name type="scientific">Flavobacterium solisilvae</name>
    <dbReference type="NCBI Taxonomy" id="1852019"/>
    <lineage>
        <taxon>Bacteria</taxon>
        <taxon>Pseudomonadati</taxon>
        <taxon>Bacteroidota</taxon>
        <taxon>Flavobacteriia</taxon>
        <taxon>Flavobacteriales</taxon>
        <taxon>Flavobacteriaceae</taxon>
        <taxon>Flavobacterium</taxon>
    </lineage>
</organism>
<dbReference type="InterPro" id="IPR013783">
    <property type="entry name" value="Ig-like_fold"/>
</dbReference>
<dbReference type="InterPro" id="IPR049804">
    <property type="entry name" value="Choice_anch_L"/>
</dbReference>
<dbReference type="PROSITE" id="PS50853">
    <property type="entry name" value="FN3"/>
    <property type="match status" value="1"/>
</dbReference>
<dbReference type="SMART" id="SM00060">
    <property type="entry name" value="FN3"/>
    <property type="match status" value="1"/>
</dbReference>
<gene>
    <name evidence="4" type="ORF">G6042_09465</name>
</gene>
<feature type="chain" id="PRO_5047544293" evidence="2">
    <location>
        <begin position="19"/>
        <end position="1011"/>
    </location>
</feature>
<feature type="domain" description="Fibronectin type-III" evidence="3">
    <location>
        <begin position="217"/>
        <end position="308"/>
    </location>
</feature>
<evidence type="ECO:0000256" key="1">
    <source>
        <dbReference type="ARBA" id="ARBA00022729"/>
    </source>
</evidence>
<dbReference type="InterPro" id="IPR036116">
    <property type="entry name" value="FN3_sf"/>
</dbReference>
<dbReference type="CDD" id="cd00063">
    <property type="entry name" value="FN3"/>
    <property type="match status" value="1"/>
</dbReference>
<dbReference type="NCBIfam" id="NF038133">
    <property type="entry name" value="choice_anch_L"/>
    <property type="match status" value="1"/>
</dbReference>
<dbReference type="RefSeq" id="WP_169524193.1">
    <property type="nucleotide sequence ID" value="NZ_JAAMPT010000207.1"/>
</dbReference>
<dbReference type="InterPro" id="IPR055353">
    <property type="entry name" value="DUF7619"/>
</dbReference>
<comment type="caution">
    <text evidence="4">The sequence shown here is derived from an EMBL/GenBank/DDBJ whole genome shotgun (WGS) entry which is preliminary data.</text>
</comment>
<reference evidence="4 5" key="1">
    <citation type="submission" date="2020-02" db="EMBL/GenBank/DDBJ databases">
        <title>Flavobacterium sp. genome.</title>
        <authorList>
            <person name="Jung H.S."/>
            <person name="Baek J.H."/>
            <person name="Jeon C.O."/>
        </authorList>
    </citation>
    <scope>NUCLEOTIDE SEQUENCE [LARGE SCALE GENOMIC DNA]</scope>
    <source>
        <strain evidence="4 5">SE-s27</strain>
    </source>
</reference>
<evidence type="ECO:0000313" key="5">
    <source>
        <dbReference type="Proteomes" id="UP000767947"/>
    </source>
</evidence>
<dbReference type="SUPFAM" id="SSF49265">
    <property type="entry name" value="Fibronectin type III"/>
    <property type="match status" value="1"/>
</dbReference>
<protein>
    <submittedName>
        <fullName evidence="4">T9SS type A sorting domain-containing protein</fullName>
    </submittedName>
</protein>
<dbReference type="NCBIfam" id="TIGR04183">
    <property type="entry name" value="Por_Secre_tail"/>
    <property type="match status" value="1"/>
</dbReference>
<sequence>MKKQLLFLFLLFSSTLFAQFQNQYPDYSLCDDNNDGFEAFDLTLRTAEILNGASPSEYTVAFYETFLDASSGVNSFSQPNSYFNINPNSQMIYIGIKEIATNEISVASMLLNVVPKPQFIVNDAVACNDNGMYHFDLGSIAEDIWGQTTSSPNSLSIGFYLTLTDAQNNTNPLSYTYSTQTNNTVLFISAIDLQHSCSSISTLTLVGEDCAGNTCVPPTNIAVTNITNMTATVNWTSLNGETLWEVMILPMGSNPPLQTTMGIITNANPFVLTNLQCNTDYDVYVRATCGLVESAWSTIPISFTTAICGGVVSVGTSYTPTQLVNDVLLSNACGIASSITSQGNCGIGYFNNNESDFPFEEGLVIRSGNVLSSAGAYTGNTNSSTCSQLGDSDLNAIVTTSGHLGNIVDVSSVKFNFTAASNLLSFNFIFASNEYGEFQCAYSDVFGFILTDLVTNVKQNIAVIPGTTTPVSITSIRNNQHNASCTSVNPDFFDSYNVNNSNSTINFKGQTVPMTAYAQLIPNRQYSLKLAVGDYQDSSYDSAVFIEGGSFAFGNQCQDNIQLVAFIDANNNGIKDTNEVNFSQGTFNYVVNDSADEIVNQSSNGILYIFPEDVTASYDFTYAIYPELASYFSTSTSFSNIVHVAGGNNIYYFPITNTQPYSDVEVTITSFQSPVPGFSYNNVITYKNNGITPVSGTLNYTYDSILMLTNITQTGTTPTTNGFTYNYTDLLPGESRVIITSFTVPTIPTVTLGQIVANTASSTNSGDVNPANNSFNFSQVIVGSYDPNDKMEAHGGKIEISDFDSNDYLFYTIRFQNTGTANAQFVRLVDDLNNQLDETSIRMISASHNYTLTRTDQNLVWKFDQINLPPEIVDEVGSNGYVQFKIKPKPGFAVGDIIPNTAEIYFDYNPAIITNTFNTEFVQLLGNTEFSQTTISLYPNPAKESFTIHNSGTETIGEISIYEISGKRIFQQTKSFETQTTIPVSNFAKGIYLVEIVSENKVKLTKKLIVE</sequence>
<keyword evidence="1 2" id="KW-0732">Signal</keyword>
<dbReference type="Pfam" id="PF18962">
    <property type="entry name" value="Por_Secre_tail"/>
    <property type="match status" value="1"/>
</dbReference>
<feature type="signal peptide" evidence="2">
    <location>
        <begin position="1"/>
        <end position="18"/>
    </location>
</feature>
<evidence type="ECO:0000259" key="3">
    <source>
        <dbReference type="PROSITE" id="PS50853"/>
    </source>
</evidence>
<evidence type="ECO:0000313" key="4">
    <source>
        <dbReference type="EMBL" id="NMH25494.1"/>
    </source>
</evidence>
<dbReference type="Proteomes" id="UP000767947">
    <property type="component" value="Unassembled WGS sequence"/>
</dbReference>
<accession>A0ABX1QXD4</accession>
<name>A0ABX1QXD4_9FLAO</name>
<dbReference type="InterPro" id="IPR003961">
    <property type="entry name" value="FN3_dom"/>
</dbReference>
<keyword evidence="5" id="KW-1185">Reference proteome</keyword>